<dbReference type="GO" id="GO:0045892">
    <property type="term" value="P:negative regulation of DNA-templated transcription"/>
    <property type="evidence" value="ECO:0007669"/>
    <property type="project" value="TreeGrafter"/>
</dbReference>
<proteinExistence type="predicted"/>
<dbReference type="Proteomes" id="UP000265836">
    <property type="component" value="Unassembled WGS sequence"/>
</dbReference>
<accession>A0A397N1W0</accession>
<dbReference type="SUPFAM" id="SSF158668">
    <property type="entry name" value="MtlR-like"/>
    <property type="match status" value="1"/>
</dbReference>
<evidence type="ECO:0000313" key="1">
    <source>
        <dbReference type="EMBL" id="RIA31310.1"/>
    </source>
</evidence>
<dbReference type="Pfam" id="PF05068">
    <property type="entry name" value="MtlR"/>
    <property type="match status" value="1"/>
</dbReference>
<comment type="caution">
    <text evidence="1">The sequence shown here is derived from an EMBL/GenBank/DDBJ whole genome shotgun (WGS) entry which is preliminary data.</text>
</comment>
<organism evidence="1 2">
    <name type="scientific">Ectopseudomonas oleovorans</name>
    <name type="common">Pseudomonas oleovorans</name>
    <dbReference type="NCBI Taxonomy" id="301"/>
    <lineage>
        <taxon>Bacteria</taxon>
        <taxon>Pseudomonadati</taxon>
        <taxon>Pseudomonadota</taxon>
        <taxon>Gammaproteobacteria</taxon>
        <taxon>Pseudomonadales</taxon>
        <taxon>Pseudomonadaceae</taxon>
        <taxon>Ectopseudomonas</taxon>
    </lineage>
</organism>
<dbReference type="EMBL" id="QXDA01000003">
    <property type="protein sequence ID" value="RIA31310.1"/>
    <property type="molecule type" value="Genomic_DNA"/>
</dbReference>
<dbReference type="InterPro" id="IPR038026">
    <property type="entry name" value="MtlR-like_sf"/>
</dbReference>
<dbReference type="RefSeq" id="WP_119692692.1">
    <property type="nucleotide sequence ID" value="NZ_QXDA01000003.1"/>
</dbReference>
<gene>
    <name evidence="1" type="ORF">DFO61_2026</name>
</gene>
<dbReference type="InterPro" id="IPR007761">
    <property type="entry name" value="MtlR-like"/>
</dbReference>
<dbReference type="Gene3D" id="1.20.120.330">
    <property type="entry name" value="Nucleotidyltransferases domain 2"/>
    <property type="match status" value="1"/>
</dbReference>
<protein>
    <submittedName>
        <fullName evidence="1">Mannitol repressor</fullName>
    </submittedName>
</protein>
<name>A0A397N1W0_ECTOL</name>
<dbReference type="AlphaFoldDB" id="A0A397N1W0"/>
<dbReference type="PANTHER" id="PTHR37941:SF1">
    <property type="entry name" value="FUMARASE E-RELATED"/>
    <property type="match status" value="1"/>
</dbReference>
<dbReference type="PANTHER" id="PTHR37941">
    <property type="entry name" value="FUMARASE E-RELATED"/>
    <property type="match status" value="1"/>
</dbReference>
<evidence type="ECO:0000313" key="2">
    <source>
        <dbReference type="Proteomes" id="UP000265836"/>
    </source>
</evidence>
<sequence>MDVTEFLKKQHKEVMDFRSALTKETDRGCALFATAYLDKALSNLLYCALAHDKKIETDLFEGTAPLAGFSSRIKLAFYLGKISKAERRDLDILRKIRNDFAHNAKQIDFETSQISSRCGELSFSYHEKAHRARGHFTAACLGLLSSIHAETLKCQAPEIKKDTSLTELKEKQRTFVKSLMEND</sequence>
<reference evidence="1 2" key="1">
    <citation type="submission" date="2018-08" db="EMBL/GenBank/DDBJ databases">
        <title>Genome sequencing of rice bacterial endophytes.</title>
        <authorList>
            <person name="Venturi V."/>
        </authorList>
    </citation>
    <scope>NUCLEOTIDE SEQUENCE [LARGE SCALE GENOMIC DNA]</scope>
    <source>
        <strain evidence="1 2">E1205</strain>
    </source>
</reference>